<sequence>MKPGHTHAGVALYIRSHDYNEMLGAMSAKLIRDSPKTLRPYTVREAVDKGCRLVEVWFKTAGCRYFLQGGCTMCNYGRHHKVGTDEMVQSVASALGEAGLQAGDKLLINPSGSLLDEGEVPAHALDQILAMARELPLAGFETEAQAQYVTDEVLSRFRELMPDIPLKVVCGVESAHPWVRRNVFNKDLPTSTLLNAFASATRYDIALSTNLILGAPFLSERQSISDCVRSIRWLLEIGIRDCYIFPTSIKVGTLTHWLWQNDRFRPPSLWSLISVLEQLNEDELSCVSVAWHKPYYFNQATSIRKSSRIPFTCPQCYRQVVGLLDEFVATRSRSVVNTLSQTSCACRTESVRRPNNQTEVSIQQAVRESIWHTALEILGETVAVKLLPDLERSLTTRPGEECLDHHFGQNSGATGGENP</sequence>
<organism evidence="2 3">
    <name type="scientific">Pseudonocardia petroleophila</name>
    <dbReference type="NCBI Taxonomy" id="37331"/>
    <lineage>
        <taxon>Bacteria</taxon>
        <taxon>Bacillati</taxon>
        <taxon>Actinomycetota</taxon>
        <taxon>Actinomycetes</taxon>
        <taxon>Pseudonocardiales</taxon>
        <taxon>Pseudonocardiaceae</taxon>
        <taxon>Pseudonocardia</taxon>
    </lineage>
</organism>
<dbReference type="GO" id="GO:0051536">
    <property type="term" value="F:iron-sulfur cluster binding"/>
    <property type="evidence" value="ECO:0007669"/>
    <property type="project" value="InterPro"/>
</dbReference>
<dbReference type="GO" id="GO:0003824">
    <property type="term" value="F:catalytic activity"/>
    <property type="evidence" value="ECO:0007669"/>
    <property type="project" value="InterPro"/>
</dbReference>
<reference evidence="2 3" key="1">
    <citation type="submission" date="2020-08" db="EMBL/GenBank/DDBJ databases">
        <authorList>
            <person name="Mo P."/>
        </authorList>
    </citation>
    <scope>NUCLEOTIDE SEQUENCE [LARGE SCALE GENOMIC DNA]</scope>
    <source>
        <strain evidence="2 3">CGMCC 4.1532</strain>
    </source>
</reference>
<dbReference type="InterPro" id="IPR006638">
    <property type="entry name" value="Elp3/MiaA/NifB-like_rSAM"/>
</dbReference>
<evidence type="ECO:0000313" key="2">
    <source>
        <dbReference type="EMBL" id="QNG53317.1"/>
    </source>
</evidence>
<dbReference type="KEGG" id="ppel:H6H00_04800"/>
<keyword evidence="3" id="KW-1185">Reference proteome</keyword>
<evidence type="ECO:0000313" key="3">
    <source>
        <dbReference type="Proteomes" id="UP000515728"/>
    </source>
</evidence>
<protein>
    <recommendedName>
        <fullName evidence="1">Elp3/MiaA/NifB-like radical SAM core domain-containing protein</fullName>
    </recommendedName>
</protein>
<accession>A0A7G7MKK6</accession>
<dbReference type="RefSeq" id="WP_185720145.1">
    <property type="nucleotide sequence ID" value="NZ_BAAAWI010000001.1"/>
</dbReference>
<proteinExistence type="predicted"/>
<feature type="domain" description="Elp3/MiaA/NifB-like radical SAM core" evidence="1">
    <location>
        <begin position="53"/>
        <end position="278"/>
    </location>
</feature>
<dbReference type="SUPFAM" id="SSF102114">
    <property type="entry name" value="Radical SAM enzymes"/>
    <property type="match status" value="1"/>
</dbReference>
<dbReference type="Proteomes" id="UP000515728">
    <property type="component" value="Chromosome"/>
</dbReference>
<dbReference type="SMART" id="SM00729">
    <property type="entry name" value="Elp3"/>
    <property type="match status" value="1"/>
</dbReference>
<gene>
    <name evidence="2" type="ORF">H6H00_04800</name>
</gene>
<dbReference type="InterPro" id="IPR058240">
    <property type="entry name" value="rSAM_sf"/>
</dbReference>
<name>A0A7G7MKK6_9PSEU</name>
<dbReference type="AlphaFoldDB" id="A0A7G7MKK6"/>
<dbReference type="EMBL" id="CP060131">
    <property type="protein sequence ID" value="QNG53317.1"/>
    <property type="molecule type" value="Genomic_DNA"/>
</dbReference>
<evidence type="ECO:0000259" key="1">
    <source>
        <dbReference type="SMART" id="SM00729"/>
    </source>
</evidence>